<dbReference type="AlphaFoldDB" id="A0A0J6T032"/>
<dbReference type="PATRIC" id="fig|298794.3.peg.6834"/>
<proteinExistence type="predicted"/>
<dbReference type="EMBL" id="LABY01000066">
    <property type="protein sequence ID" value="KMO38938.1"/>
    <property type="molecule type" value="Genomic_DNA"/>
</dbReference>
<protein>
    <submittedName>
        <fullName evidence="2">Antibiotic biosynthesis monooxygenase</fullName>
    </submittedName>
</protein>
<dbReference type="PANTHER" id="PTHR33336">
    <property type="entry name" value="QUINOL MONOOXYGENASE YGIN-RELATED"/>
    <property type="match status" value="1"/>
</dbReference>
<dbReference type="RefSeq" id="WP_048444228.1">
    <property type="nucleotide sequence ID" value="NZ_LABY01000066.1"/>
</dbReference>
<dbReference type="InterPro" id="IPR011008">
    <property type="entry name" value="Dimeric_a/b-barrel"/>
</dbReference>
<dbReference type="PANTHER" id="PTHR33336:SF1">
    <property type="entry name" value="(4S)-4-HYDROXY-5-PHOSPHONOOXYPENTANE-2,3-DIONE ISOMERASE"/>
    <property type="match status" value="1"/>
</dbReference>
<reference evidence="2 3" key="1">
    <citation type="submission" date="2015-03" db="EMBL/GenBank/DDBJ databases">
        <title>Genome sequencing of Methylobacterium variabile DSM 16961.</title>
        <authorList>
            <person name="Chaudhry V."/>
            <person name="Patil P.B."/>
        </authorList>
    </citation>
    <scope>NUCLEOTIDE SEQUENCE [LARGE SCALE GENOMIC DNA]</scope>
    <source>
        <strain evidence="2 3">DSM 16961</strain>
    </source>
</reference>
<accession>A0A0J6T032</accession>
<dbReference type="InterPro" id="IPR007138">
    <property type="entry name" value="ABM_dom"/>
</dbReference>
<keyword evidence="2" id="KW-0560">Oxidoreductase</keyword>
<keyword evidence="2" id="KW-0503">Monooxygenase</keyword>
<organism evidence="2 3">
    <name type="scientific">Methylobacterium variabile</name>
    <dbReference type="NCBI Taxonomy" id="298794"/>
    <lineage>
        <taxon>Bacteria</taxon>
        <taxon>Pseudomonadati</taxon>
        <taxon>Pseudomonadota</taxon>
        <taxon>Alphaproteobacteria</taxon>
        <taxon>Hyphomicrobiales</taxon>
        <taxon>Methylobacteriaceae</taxon>
        <taxon>Methylobacterium</taxon>
    </lineage>
</organism>
<sequence>MSEPMPNPNASRPFVVVAEFRVKPGALDAFLDLAHDDARSSVAHEPGCRAFDVAVSESDPQTVVFYEVYDDRAAFDAHLETPHLARFRDGFPALIEEERPVRFLGRTCCGAEAAR</sequence>
<evidence type="ECO:0000259" key="1">
    <source>
        <dbReference type="PROSITE" id="PS51725"/>
    </source>
</evidence>
<evidence type="ECO:0000313" key="2">
    <source>
        <dbReference type="EMBL" id="KMO38938.1"/>
    </source>
</evidence>
<comment type="caution">
    <text evidence="2">The sequence shown here is derived from an EMBL/GenBank/DDBJ whole genome shotgun (WGS) entry which is preliminary data.</text>
</comment>
<name>A0A0J6T032_9HYPH</name>
<feature type="domain" description="ABM" evidence="1">
    <location>
        <begin position="14"/>
        <end position="103"/>
    </location>
</feature>
<dbReference type="Pfam" id="PF03992">
    <property type="entry name" value="ABM"/>
    <property type="match status" value="1"/>
</dbReference>
<dbReference type="Proteomes" id="UP000035955">
    <property type="component" value="Unassembled WGS sequence"/>
</dbReference>
<evidence type="ECO:0000313" key="3">
    <source>
        <dbReference type="Proteomes" id="UP000035955"/>
    </source>
</evidence>
<dbReference type="SUPFAM" id="SSF54909">
    <property type="entry name" value="Dimeric alpha+beta barrel"/>
    <property type="match status" value="1"/>
</dbReference>
<dbReference type="GO" id="GO:0004497">
    <property type="term" value="F:monooxygenase activity"/>
    <property type="evidence" value="ECO:0007669"/>
    <property type="project" value="UniProtKB-KW"/>
</dbReference>
<dbReference type="Gene3D" id="3.30.70.100">
    <property type="match status" value="1"/>
</dbReference>
<dbReference type="GO" id="GO:0005829">
    <property type="term" value="C:cytosol"/>
    <property type="evidence" value="ECO:0007669"/>
    <property type="project" value="TreeGrafter"/>
</dbReference>
<gene>
    <name evidence="2" type="ORF">VQ02_11035</name>
</gene>
<keyword evidence="3" id="KW-1185">Reference proteome</keyword>
<dbReference type="InterPro" id="IPR050744">
    <property type="entry name" value="AI-2_Isomerase_LsrG"/>
</dbReference>
<dbReference type="PROSITE" id="PS51725">
    <property type="entry name" value="ABM"/>
    <property type="match status" value="1"/>
</dbReference>